<keyword evidence="2" id="KW-1185">Reference proteome</keyword>
<accession>A0A1H8S174</accession>
<evidence type="ECO:0000313" key="1">
    <source>
        <dbReference type="EMBL" id="SEO72194.1"/>
    </source>
</evidence>
<gene>
    <name evidence="1" type="ORF">SAMN05216388_1017105</name>
</gene>
<dbReference type="AlphaFoldDB" id="A0A1H8S174"/>
<sequence>MSGVDEADFHDRVVAQLRDAFGDDRVRSEVWLDGPERRLDVAVDLPELGTGLAVELEDRPADCIHGAGQALVYARTLGYLPVVGYPAAAADGDLAPELDALSERVQVVAL</sequence>
<evidence type="ECO:0008006" key="3">
    <source>
        <dbReference type="Google" id="ProtNLM"/>
    </source>
</evidence>
<protein>
    <recommendedName>
        <fullName evidence="3">Restriction endonuclease</fullName>
    </recommendedName>
</protein>
<organism evidence="1 2">
    <name type="scientific">Halorientalis persicus</name>
    <dbReference type="NCBI Taxonomy" id="1367881"/>
    <lineage>
        <taxon>Archaea</taxon>
        <taxon>Methanobacteriati</taxon>
        <taxon>Methanobacteriota</taxon>
        <taxon>Stenosarchaea group</taxon>
        <taxon>Halobacteria</taxon>
        <taxon>Halobacteriales</taxon>
        <taxon>Haloarculaceae</taxon>
        <taxon>Halorientalis</taxon>
    </lineage>
</organism>
<proteinExistence type="predicted"/>
<dbReference type="Proteomes" id="UP000198775">
    <property type="component" value="Unassembled WGS sequence"/>
</dbReference>
<dbReference type="RefSeq" id="WP_092662145.1">
    <property type="nucleotide sequence ID" value="NZ_FOCX01000017.1"/>
</dbReference>
<name>A0A1H8S174_9EURY</name>
<reference evidence="2" key="1">
    <citation type="submission" date="2016-10" db="EMBL/GenBank/DDBJ databases">
        <authorList>
            <person name="Varghese N."/>
            <person name="Submissions S."/>
        </authorList>
    </citation>
    <scope>NUCLEOTIDE SEQUENCE [LARGE SCALE GENOMIC DNA]</scope>
    <source>
        <strain evidence="2">IBRC-M 10043</strain>
    </source>
</reference>
<evidence type="ECO:0000313" key="2">
    <source>
        <dbReference type="Proteomes" id="UP000198775"/>
    </source>
</evidence>
<dbReference type="EMBL" id="FOCX01000017">
    <property type="protein sequence ID" value="SEO72194.1"/>
    <property type="molecule type" value="Genomic_DNA"/>
</dbReference>